<evidence type="ECO:0000313" key="2">
    <source>
        <dbReference type="EMBL" id="KAJ3573416.1"/>
    </source>
</evidence>
<dbReference type="Proteomes" id="UP001213000">
    <property type="component" value="Unassembled WGS sequence"/>
</dbReference>
<keyword evidence="1" id="KW-1133">Transmembrane helix</keyword>
<gene>
    <name evidence="2" type="ORF">NP233_g2458</name>
</gene>
<keyword evidence="3" id="KW-1185">Reference proteome</keyword>
<feature type="transmembrane region" description="Helical" evidence="1">
    <location>
        <begin position="162"/>
        <end position="183"/>
    </location>
</feature>
<name>A0AAD5VY96_9AGAR</name>
<organism evidence="2 3">
    <name type="scientific">Leucocoprinus birnbaumii</name>
    <dbReference type="NCBI Taxonomy" id="56174"/>
    <lineage>
        <taxon>Eukaryota</taxon>
        <taxon>Fungi</taxon>
        <taxon>Dikarya</taxon>
        <taxon>Basidiomycota</taxon>
        <taxon>Agaricomycotina</taxon>
        <taxon>Agaricomycetes</taxon>
        <taxon>Agaricomycetidae</taxon>
        <taxon>Agaricales</taxon>
        <taxon>Agaricineae</taxon>
        <taxon>Agaricaceae</taxon>
        <taxon>Leucocoprinus</taxon>
    </lineage>
</organism>
<accession>A0AAD5VY96</accession>
<feature type="transmembrane region" description="Helical" evidence="1">
    <location>
        <begin position="105"/>
        <end position="131"/>
    </location>
</feature>
<sequence length="302" mass="33738">MSNSTYQYGLELGDFVDDFILTRQHTYAQAPAVSLLVYDSICLMPSNTFTSAQARPLEFAVLISLDRGKWSRTQVLYLVIRLCTWCHALINLYTMRIRAVWNNSYIVTVVLYVLVLAEGLLGLTAAILTIYSSMVSAVGDIPLHGCLYSNELDTMGNISTRVTGAFVIYGLFASTVAIGLTIVPFMRYYKMLKFTGPTPLERISHMQMVTPLLYVFYRDGTLLLIPVWILSLLEVFEIFSFNFATNDLSVWLGVGYGMVGARLILNIRSAGCDLGETLLSRPVNSFTPSFGHRALIARDEDD</sequence>
<evidence type="ECO:0000256" key="1">
    <source>
        <dbReference type="SAM" id="Phobius"/>
    </source>
</evidence>
<protein>
    <submittedName>
        <fullName evidence="2">Uncharacterized protein</fullName>
    </submittedName>
</protein>
<keyword evidence="1" id="KW-0472">Membrane</keyword>
<feature type="transmembrane region" description="Helical" evidence="1">
    <location>
        <begin position="212"/>
        <end position="236"/>
    </location>
</feature>
<keyword evidence="1" id="KW-0812">Transmembrane</keyword>
<proteinExistence type="predicted"/>
<comment type="caution">
    <text evidence="2">The sequence shown here is derived from an EMBL/GenBank/DDBJ whole genome shotgun (WGS) entry which is preliminary data.</text>
</comment>
<reference evidence="2" key="1">
    <citation type="submission" date="2022-07" db="EMBL/GenBank/DDBJ databases">
        <title>Genome Sequence of Leucocoprinus birnbaumii.</title>
        <authorList>
            <person name="Buettner E."/>
        </authorList>
    </citation>
    <scope>NUCLEOTIDE SEQUENCE</scope>
    <source>
        <strain evidence="2">VT141</strain>
    </source>
</reference>
<dbReference type="EMBL" id="JANIEX010000104">
    <property type="protein sequence ID" value="KAJ3573416.1"/>
    <property type="molecule type" value="Genomic_DNA"/>
</dbReference>
<feature type="transmembrane region" description="Helical" evidence="1">
    <location>
        <begin position="248"/>
        <end position="265"/>
    </location>
</feature>
<evidence type="ECO:0000313" key="3">
    <source>
        <dbReference type="Proteomes" id="UP001213000"/>
    </source>
</evidence>
<dbReference type="AlphaFoldDB" id="A0AAD5VY96"/>